<feature type="region of interest" description="Disordered" evidence="11">
    <location>
        <begin position="531"/>
        <end position="557"/>
    </location>
</feature>
<evidence type="ECO:0000313" key="16">
    <source>
        <dbReference type="Proteomes" id="UP000502297"/>
    </source>
</evidence>
<evidence type="ECO:0000256" key="2">
    <source>
        <dbReference type="ARBA" id="ARBA00010248"/>
    </source>
</evidence>
<feature type="compositionally biased region" description="Basic and acidic residues" evidence="11">
    <location>
        <begin position="547"/>
        <end position="557"/>
    </location>
</feature>
<name>A0A6G8RWF7_9GAMM</name>
<evidence type="ECO:0000256" key="10">
    <source>
        <dbReference type="ARBA" id="ARBA00093548"/>
    </source>
</evidence>
<evidence type="ECO:0000259" key="13">
    <source>
        <dbReference type="Pfam" id="PF01103"/>
    </source>
</evidence>
<keyword evidence="6 12" id="KW-0732">Signal</keyword>
<protein>
    <recommendedName>
        <fullName evidence="3">Translocation and assembly module subunit TamA</fullName>
    </recommendedName>
    <alternativeName>
        <fullName evidence="9">Autotransporter assembly factor TamA</fullName>
    </alternativeName>
</protein>
<dbReference type="Pfam" id="PF01103">
    <property type="entry name" value="Omp85"/>
    <property type="match status" value="1"/>
</dbReference>
<keyword evidence="8" id="KW-0998">Cell outer membrane</keyword>
<dbReference type="Gene3D" id="3.10.20.310">
    <property type="entry name" value="membrane protein fhac"/>
    <property type="match status" value="3"/>
</dbReference>
<dbReference type="Pfam" id="PF17243">
    <property type="entry name" value="POTRA_TamA_1"/>
    <property type="match status" value="1"/>
</dbReference>
<evidence type="ECO:0000256" key="3">
    <source>
        <dbReference type="ARBA" id="ARBA00015419"/>
    </source>
</evidence>
<keyword evidence="5" id="KW-0812">Transmembrane</keyword>
<feature type="domain" description="Bacterial surface antigen (D15)" evidence="13">
    <location>
        <begin position="604"/>
        <end position="910"/>
    </location>
</feature>
<comment type="similarity">
    <text evidence="2">Belongs to the TamA family.</text>
</comment>
<dbReference type="InterPro" id="IPR000184">
    <property type="entry name" value="Bac_surfAg_D15"/>
</dbReference>
<dbReference type="GO" id="GO:0009279">
    <property type="term" value="C:cell outer membrane"/>
    <property type="evidence" value="ECO:0007669"/>
    <property type="project" value="UniProtKB-SubCell"/>
</dbReference>
<dbReference type="InterPro" id="IPR035243">
    <property type="entry name" value="TamA_POTRA_Dom_1"/>
</dbReference>
<evidence type="ECO:0000256" key="11">
    <source>
        <dbReference type="SAM" id="MobiDB-lite"/>
    </source>
</evidence>
<gene>
    <name evidence="15" type="ORF">G8E00_09735</name>
</gene>
<feature type="signal peptide" evidence="12">
    <location>
        <begin position="1"/>
        <end position="45"/>
    </location>
</feature>
<evidence type="ECO:0000256" key="5">
    <source>
        <dbReference type="ARBA" id="ARBA00022692"/>
    </source>
</evidence>
<proteinExistence type="inferred from homology"/>
<evidence type="ECO:0000259" key="14">
    <source>
        <dbReference type="Pfam" id="PF17243"/>
    </source>
</evidence>
<feature type="domain" description="TamA POTRA" evidence="14">
    <location>
        <begin position="248"/>
        <end position="319"/>
    </location>
</feature>
<reference evidence="15 16" key="1">
    <citation type="submission" date="2020-03" db="EMBL/GenBank/DDBJ databases">
        <authorList>
            <person name="Zhu W."/>
        </authorList>
    </citation>
    <scope>NUCLEOTIDE SEQUENCE [LARGE SCALE GENOMIC DNA]</scope>
    <source>
        <strain evidence="15 16">323-1</strain>
    </source>
</reference>
<dbReference type="Proteomes" id="UP000502297">
    <property type="component" value="Chromosome"/>
</dbReference>
<dbReference type="InterPro" id="IPR039910">
    <property type="entry name" value="D15-like"/>
</dbReference>
<evidence type="ECO:0000256" key="8">
    <source>
        <dbReference type="ARBA" id="ARBA00023237"/>
    </source>
</evidence>
<evidence type="ECO:0000313" key="15">
    <source>
        <dbReference type="EMBL" id="QIO06217.1"/>
    </source>
</evidence>
<evidence type="ECO:0000256" key="9">
    <source>
        <dbReference type="ARBA" id="ARBA00033063"/>
    </source>
</evidence>
<comment type="subcellular location">
    <subcellularLocation>
        <location evidence="1">Cell outer membrane</location>
    </subcellularLocation>
</comment>
<dbReference type="GO" id="GO:0097347">
    <property type="term" value="C:TAM protein secretion complex"/>
    <property type="evidence" value="ECO:0007669"/>
    <property type="project" value="TreeGrafter"/>
</dbReference>
<feature type="chain" id="PRO_5026170844" description="Translocation and assembly module subunit TamA" evidence="12">
    <location>
        <begin position="46"/>
        <end position="912"/>
    </location>
</feature>
<dbReference type="KEGG" id="asha:G8E00_09735"/>
<dbReference type="PANTHER" id="PTHR12815">
    <property type="entry name" value="SORTING AND ASSEMBLY MACHINERY SAMM50 PROTEIN FAMILY MEMBER"/>
    <property type="match status" value="1"/>
</dbReference>
<evidence type="ECO:0000256" key="1">
    <source>
        <dbReference type="ARBA" id="ARBA00004442"/>
    </source>
</evidence>
<dbReference type="Gene3D" id="2.40.160.50">
    <property type="entry name" value="membrane protein fhac: a member of the omp85/tpsb transporter family"/>
    <property type="match status" value="1"/>
</dbReference>
<dbReference type="EMBL" id="CP049801">
    <property type="protein sequence ID" value="QIO06217.1"/>
    <property type="molecule type" value="Genomic_DNA"/>
</dbReference>
<accession>A0A6G8RWF7</accession>
<keyword evidence="4" id="KW-1134">Transmembrane beta strand</keyword>
<evidence type="ECO:0000256" key="7">
    <source>
        <dbReference type="ARBA" id="ARBA00023136"/>
    </source>
</evidence>
<comment type="subunit">
    <text evidence="10">Interacts with TamB to form the translocation and assembly module (TAM).</text>
</comment>
<keyword evidence="7" id="KW-0472">Membrane</keyword>
<keyword evidence="16" id="KW-1185">Reference proteome</keyword>
<dbReference type="AlphaFoldDB" id="A0A6G8RWF7"/>
<dbReference type="RefSeq" id="WP_166224166.1">
    <property type="nucleotide sequence ID" value="NZ_CP049801.1"/>
</dbReference>
<dbReference type="PANTHER" id="PTHR12815:SF47">
    <property type="entry name" value="TRANSLOCATION AND ASSEMBLY MODULE SUBUNIT TAMA"/>
    <property type="match status" value="1"/>
</dbReference>
<dbReference type="GO" id="GO:0009306">
    <property type="term" value="P:protein secretion"/>
    <property type="evidence" value="ECO:0007669"/>
    <property type="project" value="TreeGrafter"/>
</dbReference>
<evidence type="ECO:0000256" key="6">
    <source>
        <dbReference type="ARBA" id="ARBA00022729"/>
    </source>
</evidence>
<organism evidence="15 16">
    <name type="scientific">Acinetobacter shaoyimingii</name>
    <dbReference type="NCBI Taxonomy" id="2715164"/>
    <lineage>
        <taxon>Bacteria</taxon>
        <taxon>Pseudomonadati</taxon>
        <taxon>Pseudomonadota</taxon>
        <taxon>Gammaproteobacteria</taxon>
        <taxon>Moraxellales</taxon>
        <taxon>Moraxellaceae</taxon>
        <taxon>Acinetobacter</taxon>
    </lineage>
</organism>
<evidence type="ECO:0000256" key="4">
    <source>
        <dbReference type="ARBA" id="ARBA00022452"/>
    </source>
</evidence>
<evidence type="ECO:0000256" key="12">
    <source>
        <dbReference type="SAM" id="SignalP"/>
    </source>
</evidence>
<sequence length="912" mass="100977">MPAKIKFKKSMLAHCIHHIFNTNDINKLLCASVFLSVFATPSLYAAENVENEVTLTPSNAPVATEENKEALVKAAQQQGLPDNKIDQIDEKVQSLQNGTHVDSLKMLQQQERNVGLGNEFKPIQFDELENLPETAVDPNLAAQINQEAEQAKAEAEAFRAGISQAAEVAVSDANQTELTAISQAPVNIDQLIQEIQADNKVSATAQDANIDDSEIGEVKEDKDKNFFQRLIGKLNPRKANGVQIPRISVSVTGGSELLNANIKAKLSSFPEESFKADPQAAIPQLRTLANQAAQAVGYYEAEFKFNVNGDSGVKVTVTPNSPVLIREQNIDFTGAGSKLAQFQVIKVLPDQEPGDIFNHGSYEQTKAKISDAATNNGFFDGYWRMHDVMVARPDNKADINLKYETGSRYKMGDVEFRMSDPKKKLPIREEILRTLAPWKEGADYTGWRVNVLASNLTNTRYFNYTMVDAIKPDPIDKPLELPPDLQALVDDQNISESLLTQNKEKKKLAPETEQGKQVAADENQFAGVNDQELDQSAREAQALQKQKQTETESLQDKARADKKIPVIVTLNADRLNSLEAGIGYGTDTGVRLRSQYRRAIVNDRGHSFDANLELSQIRQSIDTRYNIPYKHPLNDYFGLVAGYERESRDTLGNGLDLVVESAVLGADRIIKGARKDWQHILGVRYRLDRVSVDGDLDAPIDIDDIPDAFLAPGASTKQQSLLLGYEATKTISDNRVNPTRGFKQNYKIQAGSKSLLSDADMVIANANWKFLYSLGENNDHQFVGGLNAGYIFTNEFEKVPYNLRFFAGGDQSLRGFDYKSLSPEDSGFKIGGQALAVGTLEYNYQFKEGWRAAVFGDYGNAFDKSFSNPAEYSLGLGIRWTSPIGPIRLDVAAGLSDPDRPIRMHFFIGSQL</sequence>